<evidence type="ECO:0000256" key="1">
    <source>
        <dbReference type="ARBA" id="ARBA00022603"/>
    </source>
</evidence>
<comment type="catalytic activity">
    <reaction evidence="9">
        <text>a 2'-deoxycytidine in DNA + S-adenosyl-L-methionine = a 5-methyl-2'-deoxycytidine in DNA + S-adenosyl-L-homocysteine + H(+)</text>
        <dbReference type="Rhea" id="RHEA:13681"/>
        <dbReference type="Rhea" id="RHEA-COMP:11369"/>
        <dbReference type="Rhea" id="RHEA-COMP:11370"/>
        <dbReference type="ChEBI" id="CHEBI:15378"/>
        <dbReference type="ChEBI" id="CHEBI:57856"/>
        <dbReference type="ChEBI" id="CHEBI:59789"/>
        <dbReference type="ChEBI" id="CHEBI:85452"/>
        <dbReference type="ChEBI" id="CHEBI:85454"/>
        <dbReference type="EC" id="2.1.1.37"/>
    </reaction>
</comment>
<keyword evidence="2" id="KW-0945">Host-virus interaction</keyword>
<dbReference type="GO" id="GO:0003886">
    <property type="term" value="F:DNA (cytosine-5-)-methyltransferase activity"/>
    <property type="evidence" value="ECO:0007669"/>
    <property type="project" value="UniProtKB-EC"/>
</dbReference>
<dbReference type="GO" id="GO:0099018">
    <property type="term" value="P:symbiont-mediated evasion of host restriction-modification system"/>
    <property type="evidence" value="ECO:0007669"/>
    <property type="project" value="UniProtKB-KW"/>
</dbReference>
<reference evidence="12" key="1">
    <citation type="submission" date="2020-05" db="EMBL/GenBank/DDBJ databases">
        <authorList>
            <person name="Chiriac C."/>
            <person name="Salcher M."/>
            <person name="Ghai R."/>
            <person name="Kavagutti S V."/>
        </authorList>
    </citation>
    <scope>NUCLEOTIDE SEQUENCE</scope>
</reference>
<dbReference type="Pfam" id="PF00145">
    <property type="entry name" value="DNA_methylase"/>
    <property type="match status" value="2"/>
</dbReference>
<keyword evidence="3 7" id="KW-0808">Transferase</keyword>
<evidence type="ECO:0000256" key="6">
    <source>
        <dbReference type="ARBA" id="ARBA00033479"/>
    </source>
</evidence>
<dbReference type="EMBL" id="LR798417">
    <property type="protein sequence ID" value="CAB5230001.1"/>
    <property type="molecule type" value="Genomic_DNA"/>
</dbReference>
<dbReference type="PRINTS" id="PR00105">
    <property type="entry name" value="C5METTRFRASE"/>
</dbReference>
<gene>
    <name evidence="11" type="ORF">UFOVP1389_5</name>
    <name evidence="12" type="ORF">UFOVP1566_35</name>
</gene>
<comment type="similarity">
    <text evidence="7 8">Belongs to the class I-like SAM-binding methyltransferase superfamily. C5-methyltransferase family.</text>
</comment>
<evidence type="ECO:0000256" key="4">
    <source>
        <dbReference type="ARBA" id="ARBA00022691"/>
    </source>
</evidence>
<evidence type="ECO:0000313" key="12">
    <source>
        <dbReference type="EMBL" id="CAB5230001.1"/>
    </source>
</evidence>
<dbReference type="NCBIfam" id="TIGR00675">
    <property type="entry name" value="dcm"/>
    <property type="match status" value="1"/>
</dbReference>
<dbReference type="GO" id="GO:0052170">
    <property type="term" value="P:symbiont-mediated suppression of host innate immune response"/>
    <property type="evidence" value="ECO:0007669"/>
    <property type="project" value="UniProtKB-KW"/>
</dbReference>
<dbReference type="PANTHER" id="PTHR46098">
    <property type="entry name" value="TRNA (CYTOSINE(38)-C(5))-METHYLTRANSFERASE"/>
    <property type="match status" value="1"/>
</dbReference>
<dbReference type="InterPro" id="IPR001525">
    <property type="entry name" value="C5_MeTfrase"/>
</dbReference>
<dbReference type="InterPro" id="IPR029063">
    <property type="entry name" value="SAM-dependent_MTases_sf"/>
</dbReference>
<evidence type="ECO:0000256" key="2">
    <source>
        <dbReference type="ARBA" id="ARBA00022632"/>
    </source>
</evidence>
<dbReference type="PROSITE" id="PS00094">
    <property type="entry name" value="C5_MTASE_1"/>
    <property type="match status" value="1"/>
</dbReference>
<keyword evidence="5" id="KW-0899">Viral immunoevasion</keyword>
<feature type="compositionally biased region" description="Polar residues" evidence="10">
    <location>
        <begin position="207"/>
        <end position="224"/>
    </location>
</feature>
<keyword evidence="4 7" id="KW-0949">S-adenosyl-L-methionine</keyword>
<name>A0A6J7XJ90_9CAUD</name>
<dbReference type="InterPro" id="IPR050750">
    <property type="entry name" value="C5-MTase"/>
</dbReference>
<evidence type="ECO:0000256" key="3">
    <source>
        <dbReference type="ARBA" id="ARBA00022679"/>
    </source>
</evidence>
<proteinExistence type="inferred from homology"/>
<keyword evidence="2" id="KW-1090">Inhibition of host innate immune response by virus</keyword>
<accession>A0A6J7XJ90</accession>
<feature type="region of interest" description="Disordered" evidence="10">
    <location>
        <begin position="196"/>
        <end position="224"/>
    </location>
</feature>
<dbReference type="Gene3D" id="3.40.50.150">
    <property type="entry name" value="Vaccinia Virus protein VP39"/>
    <property type="match status" value="1"/>
</dbReference>
<organism evidence="12">
    <name type="scientific">uncultured Caudovirales phage</name>
    <dbReference type="NCBI Taxonomy" id="2100421"/>
    <lineage>
        <taxon>Viruses</taxon>
        <taxon>Duplodnaviria</taxon>
        <taxon>Heunggongvirae</taxon>
        <taxon>Uroviricota</taxon>
        <taxon>Caudoviricetes</taxon>
        <taxon>Peduoviridae</taxon>
        <taxon>Maltschvirus</taxon>
        <taxon>Maltschvirus maltsch</taxon>
    </lineage>
</organism>
<evidence type="ECO:0000256" key="9">
    <source>
        <dbReference type="RuleBase" id="RU000417"/>
    </source>
</evidence>
<evidence type="ECO:0000313" key="11">
    <source>
        <dbReference type="EMBL" id="CAB4203852.1"/>
    </source>
</evidence>
<evidence type="ECO:0000256" key="8">
    <source>
        <dbReference type="RuleBase" id="RU000416"/>
    </source>
</evidence>
<evidence type="ECO:0000256" key="5">
    <source>
        <dbReference type="ARBA" id="ARBA00023280"/>
    </source>
</evidence>
<dbReference type="EMBL" id="LR797342">
    <property type="protein sequence ID" value="CAB4203852.1"/>
    <property type="molecule type" value="Genomic_DNA"/>
</dbReference>
<dbReference type="InterPro" id="IPR018117">
    <property type="entry name" value="C5_DNA_meth_AS"/>
</dbReference>
<dbReference type="PROSITE" id="PS51679">
    <property type="entry name" value="SAM_MT_C5"/>
    <property type="match status" value="1"/>
</dbReference>
<dbReference type="Gene3D" id="3.90.120.10">
    <property type="entry name" value="DNA Methylase, subunit A, domain 2"/>
    <property type="match status" value="1"/>
</dbReference>
<keyword evidence="1 7" id="KW-0489">Methyltransferase</keyword>
<keyword evidence="6" id="KW-1258">Restriction-modification system evasion by virus</keyword>
<evidence type="ECO:0000256" key="7">
    <source>
        <dbReference type="PROSITE-ProRule" id="PRU01016"/>
    </source>
</evidence>
<feature type="active site" evidence="7">
    <location>
        <position position="80"/>
    </location>
</feature>
<dbReference type="PANTHER" id="PTHR46098:SF1">
    <property type="entry name" value="TRNA (CYTOSINE(38)-C(5))-METHYLTRANSFERASE"/>
    <property type="match status" value="1"/>
</dbReference>
<evidence type="ECO:0000256" key="10">
    <source>
        <dbReference type="SAM" id="MobiDB-lite"/>
    </source>
</evidence>
<sequence length="575" mass="62405">MSNDELTVLSLFSGVGGFDYGLEQAGMRTVYQCEIDKHARSVLDHHWPDVPKWADITTLTGDEILRHAPQIDVVAWGSPCQDLSVAGKRAGLDGAKSSLFYEGMRVISELRKATNNVYPRISIWENVAGALSSNKGDDFGAVIDSMAEQGAMVIEWAVLDAQGFGVPQRRRRVFVIAIFDSAIAERCTEEVLPVGESVRRDTKKSRSQGQSATSETATGTTQHSAWWNGDDIAATLTSNSDNQRMPDKDNAQIILQYPDVVGTLTVSDLVKRTNNNIIDAGLLQVVESYTLSSFAGYEDGVGTLRAQGGDVGGGSETLIPIVFENSYRDSVRVASDDVSPTLTAKMGTGGNNTPMVAISYDGMNQALSTDGIHHTLRIGKDSSDFIAVVPETIPIDMRNATRDADKHDEMNRQGVGIGSNGDVSPTITAAFIPAVAHDDQPMLSFDTQFGSNANVTENISPTLKASQQPPSVAYSIREDAQADNFSATEVDTVRSLSAHQPSVQSHHAQTFIAEPMAVRRLLPIECERLMGWGDDWTRYRGDGTEQADSHRYRQIGNGVASPVARWVAEQILRLI</sequence>
<dbReference type="SUPFAM" id="SSF53335">
    <property type="entry name" value="S-adenosyl-L-methionine-dependent methyltransferases"/>
    <property type="match status" value="1"/>
</dbReference>
<dbReference type="EC" id="2.1.1.37" evidence="9"/>
<dbReference type="GO" id="GO:0032259">
    <property type="term" value="P:methylation"/>
    <property type="evidence" value="ECO:0007669"/>
    <property type="project" value="UniProtKB-KW"/>
</dbReference>
<protein>
    <recommendedName>
        <fullName evidence="9">Cytosine-specific methyltransferase</fullName>
        <ecNumber evidence="9">2.1.1.37</ecNumber>
    </recommendedName>
</protein>